<evidence type="ECO:0000259" key="3">
    <source>
        <dbReference type="SMART" id="SM00905"/>
    </source>
</evidence>
<dbReference type="eggNOG" id="COG1028">
    <property type="taxonomic scope" value="Bacteria"/>
</dbReference>
<evidence type="ECO:0000313" key="4">
    <source>
        <dbReference type="EMBL" id="AGX86686.1"/>
    </source>
</evidence>
<accession>U5N588</accession>
<keyword evidence="2" id="KW-0560">Oxidoreductase</keyword>
<dbReference type="HOGENOM" id="CLU_586222_0_0_4"/>
<dbReference type="GO" id="GO:0016491">
    <property type="term" value="F:oxidoreductase activity"/>
    <property type="evidence" value="ECO:0007669"/>
    <property type="project" value="UniProtKB-KW"/>
</dbReference>
<dbReference type="InterPro" id="IPR002347">
    <property type="entry name" value="SDR_fam"/>
</dbReference>
<dbReference type="PRINTS" id="PR00081">
    <property type="entry name" value="GDHRDH"/>
</dbReference>
<protein>
    <submittedName>
        <fullName evidence="4">Short-chain alcohol dehydrogenase-like protein</fullName>
    </submittedName>
</protein>
<dbReference type="eggNOG" id="COG1539">
    <property type="taxonomic scope" value="Bacteria"/>
</dbReference>
<dbReference type="Pfam" id="PF02152">
    <property type="entry name" value="FolB"/>
    <property type="match status" value="1"/>
</dbReference>
<dbReference type="Gene3D" id="3.40.50.720">
    <property type="entry name" value="NAD(P)-binding Rossmann-like Domain"/>
    <property type="match status" value="1"/>
</dbReference>
<dbReference type="InterPro" id="IPR043133">
    <property type="entry name" value="GTP-CH-I_C/QueF"/>
</dbReference>
<dbReference type="Proteomes" id="UP000017184">
    <property type="component" value="Chromosome"/>
</dbReference>
<dbReference type="Pfam" id="PF13561">
    <property type="entry name" value="adh_short_C2"/>
    <property type="match status" value="1"/>
</dbReference>
<organism evidence="4 5">
    <name type="scientific">Candidatus Symbiobacter mobilis CR</name>
    <dbReference type="NCBI Taxonomy" id="946483"/>
    <lineage>
        <taxon>Bacteria</taxon>
        <taxon>Pseudomonadati</taxon>
        <taxon>Pseudomonadota</taxon>
        <taxon>Betaproteobacteria</taxon>
        <taxon>Burkholderiales</taxon>
        <taxon>Comamonadaceae</taxon>
    </lineage>
</organism>
<dbReference type="PANTHER" id="PTHR43639:SF1">
    <property type="entry name" value="SHORT-CHAIN DEHYDROGENASE_REDUCTASE FAMILY PROTEIN"/>
    <property type="match status" value="1"/>
</dbReference>
<feature type="domain" description="Dihydroneopterin aldolase/epimerase" evidence="3">
    <location>
        <begin position="352"/>
        <end position="462"/>
    </location>
</feature>
<dbReference type="SMART" id="SM00905">
    <property type="entry name" value="FolB"/>
    <property type="match status" value="1"/>
</dbReference>
<dbReference type="PANTHER" id="PTHR43639">
    <property type="entry name" value="OXIDOREDUCTASE, SHORT-CHAIN DEHYDROGENASE/REDUCTASE FAMILY (AFU_ORTHOLOGUE AFUA_5G02870)"/>
    <property type="match status" value="1"/>
</dbReference>
<name>U5N588_9BURK</name>
<dbReference type="GO" id="GO:0006760">
    <property type="term" value="P:folic acid-containing compound metabolic process"/>
    <property type="evidence" value="ECO:0007669"/>
    <property type="project" value="InterPro"/>
</dbReference>
<gene>
    <name evidence="4" type="ORF">Cenrod_0574</name>
</gene>
<dbReference type="SUPFAM" id="SSF55620">
    <property type="entry name" value="Tetrahydrobiopterin biosynthesis enzymes-like"/>
    <property type="match status" value="1"/>
</dbReference>
<proteinExistence type="inferred from homology"/>
<dbReference type="EMBL" id="CP004885">
    <property type="protein sequence ID" value="AGX86686.1"/>
    <property type="molecule type" value="Genomic_DNA"/>
</dbReference>
<keyword evidence="5" id="KW-1185">Reference proteome</keyword>
<evidence type="ECO:0000256" key="1">
    <source>
        <dbReference type="ARBA" id="ARBA00006484"/>
    </source>
</evidence>
<evidence type="ECO:0000256" key="2">
    <source>
        <dbReference type="ARBA" id="ARBA00023002"/>
    </source>
</evidence>
<reference evidence="4 5" key="1">
    <citation type="journal article" date="2013" name="Genome Biol.">
        <title>Genomic analysis reveals key aspects of prokaryotic symbiosis in the phototrophic consortium "Chlorochromatium aggregatum".</title>
        <authorList>
            <person name="Liu Z."/>
            <person name="Muller J."/>
            <person name="Li T."/>
            <person name="Alvey R.M."/>
            <person name="Vogl K."/>
            <person name="Frigaard N.U."/>
            <person name="Rockwell N.C."/>
            <person name="Boyd E.S."/>
            <person name="Tomsho L.P."/>
            <person name="Schuster S.C."/>
            <person name="Henke P."/>
            <person name="Rohde M."/>
            <person name="Overmann J."/>
            <person name="Bryant D.A."/>
        </authorList>
    </citation>
    <scope>NUCLEOTIDE SEQUENCE [LARGE SCALE GENOMIC DNA]</scope>
    <source>
        <strain evidence="4">CR</strain>
    </source>
</reference>
<dbReference type="GO" id="GO:0004150">
    <property type="term" value="F:dihydroneopterin aldolase activity"/>
    <property type="evidence" value="ECO:0007669"/>
    <property type="project" value="InterPro"/>
</dbReference>
<dbReference type="SUPFAM" id="SSF51735">
    <property type="entry name" value="NAD(P)-binding Rossmann-fold domains"/>
    <property type="match status" value="1"/>
</dbReference>
<dbReference type="Gene3D" id="3.30.1130.10">
    <property type="match status" value="1"/>
</dbReference>
<dbReference type="KEGG" id="cbx:Cenrod_0574"/>
<dbReference type="NCBIfam" id="NF006597">
    <property type="entry name" value="PRK09134.1"/>
    <property type="match status" value="1"/>
</dbReference>
<comment type="similarity">
    <text evidence="1">Belongs to the short-chain dehydrogenases/reductases (SDR) family.</text>
</comment>
<dbReference type="InterPro" id="IPR036291">
    <property type="entry name" value="NAD(P)-bd_dom_sf"/>
</dbReference>
<dbReference type="InterPro" id="IPR006157">
    <property type="entry name" value="FolB_dom"/>
</dbReference>
<evidence type="ECO:0000313" key="5">
    <source>
        <dbReference type="Proteomes" id="UP000017184"/>
    </source>
</evidence>
<dbReference type="AlphaFoldDB" id="U5N588"/>
<dbReference type="STRING" id="946483.Cenrod_0574"/>
<sequence length="466" mass="49488">MYCASGLAMGLEVELGVGWAVGLQAEPERGLEKVPERVLATLDCIGRVRVAKGAALSGSATVRTVLVTGGARRIGRAIALMLAREGWNVGVHCRGSCAEALEVQAECAAWEGRSAVFDADFGDETAVRGLVPRVVAALGRLDAIVHSASVFEFDDVASFGYAAMERHMRVHAGAATLLGKALHDHASARADTAVLVVLLDQKLWNLNPDYLSYTLSKAAMETATTMLAQALAPCLRVVGVAPGLTLPGPTIDAERFAALHRLSPLGRSSMPEDVAAAVSFALANPAITGTTLLVDGGQHLLPLAQDFSRMVSLDTLSTCQSAPIAPCFAPCSLAMQTTDSARDPAETGGQTLYLTGLRFEARVGVLDAERVQPQPIQVDAALYLGQCPLLPEQDDIACVLDYRSVRAILLEECHRGHVHLLETLLGKLCQRLQQIPGVLGVRIKITKLAVFADCEVALQMEVGRWS</sequence>
<dbReference type="PATRIC" id="fig|946483.4.peg.575"/>